<accession>A0A428PV14</accession>
<dbReference type="AlphaFoldDB" id="A0A428PV14"/>
<dbReference type="EMBL" id="NKCI01000087">
    <property type="protein sequence ID" value="RSL56877.1"/>
    <property type="molecule type" value="Genomic_DNA"/>
</dbReference>
<gene>
    <name evidence="2" type="ORF">CEP54_008566</name>
</gene>
<organism evidence="2 3">
    <name type="scientific">Fusarium duplospermum</name>
    <dbReference type="NCBI Taxonomy" id="1325734"/>
    <lineage>
        <taxon>Eukaryota</taxon>
        <taxon>Fungi</taxon>
        <taxon>Dikarya</taxon>
        <taxon>Ascomycota</taxon>
        <taxon>Pezizomycotina</taxon>
        <taxon>Sordariomycetes</taxon>
        <taxon>Hypocreomycetidae</taxon>
        <taxon>Hypocreales</taxon>
        <taxon>Nectriaceae</taxon>
        <taxon>Fusarium</taxon>
        <taxon>Fusarium solani species complex</taxon>
    </lineage>
</organism>
<evidence type="ECO:0000313" key="2">
    <source>
        <dbReference type="EMBL" id="RSL56877.1"/>
    </source>
</evidence>
<evidence type="ECO:0000256" key="1">
    <source>
        <dbReference type="SAM" id="MobiDB-lite"/>
    </source>
</evidence>
<sequence length="403" mass="44965">MEKQRTKPKQKAWLRLSRKSTTSPRSEATKLDPAGPSSAKGSGRSSNEDESPRPKELNVWSQGTRHLAPTPSPQAQRPRLKYMDNPEEDRVIREALAACRDHKYTRFNLERHVLSGEHIPIQRLKRGDVVFLCTTHELYGPGQRRYLYWVTNGGKGVIRGSHNWFLEPTKYRFTAEPYHDRNAYVSWTQAVAISPPRRDSIFGCVVEEEQITGGDLRDLGEFVAHQMEHHKNDVSDLCQGARELLPSAQSANGVSRRGDAWLTTKHCGVDGCAFSREAIDAWKEAGKKVLQKQVIVSSKEKSRPPESASHDFLPRVADLHGPVMHGRLLLHGCLLSSKGVLLAFLVVSADRVPKVARGADDNSILARLVDPQILGRGHRGADVGETSPAKNAVPASWFVAEWF</sequence>
<dbReference type="Proteomes" id="UP000288168">
    <property type="component" value="Unassembled WGS sequence"/>
</dbReference>
<evidence type="ECO:0000313" key="3">
    <source>
        <dbReference type="Proteomes" id="UP000288168"/>
    </source>
</evidence>
<feature type="region of interest" description="Disordered" evidence="1">
    <location>
        <begin position="1"/>
        <end position="79"/>
    </location>
</feature>
<comment type="caution">
    <text evidence="2">The sequence shown here is derived from an EMBL/GenBank/DDBJ whole genome shotgun (WGS) entry which is preliminary data.</text>
</comment>
<feature type="compositionally biased region" description="Basic residues" evidence="1">
    <location>
        <begin position="1"/>
        <end position="18"/>
    </location>
</feature>
<feature type="compositionally biased region" description="Basic and acidic residues" evidence="1">
    <location>
        <begin position="46"/>
        <end position="56"/>
    </location>
</feature>
<proteinExistence type="predicted"/>
<protein>
    <submittedName>
        <fullName evidence="2">Uncharacterized protein</fullName>
    </submittedName>
</protein>
<dbReference type="OrthoDB" id="4995609at2759"/>
<name>A0A428PV14_9HYPO</name>
<keyword evidence="3" id="KW-1185">Reference proteome</keyword>
<reference evidence="2 3" key="1">
    <citation type="submission" date="2017-06" db="EMBL/GenBank/DDBJ databases">
        <title>Comparative genomic analysis of Ambrosia Fusariam Clade fungi.</title>
        <authorList>
            <person name="Stajich J.E."/>
            <person name="Carrillo J."/>
            <person name="Kijimoto T."/>
            <person name="Eskalen A."/>
            <person name="O'Donnell K."/>
            <person name="Kasson M."/>
        </authorList>
    </citation>
    <scope>NUCLEOTIDE SEQUENCE [LARGE SCALE GENOMIC DNA]</scope>
    <source>
        <strain evidence="2 3">NRRL62584</strain>
    </source>
</reference>